<evidence type="ECO:0000256" key="9">
    <source>
        <dbReference type="ARBA" id="ARBA00022837"/>
    </source>
</evidence>
<dbReference type="KEGG" id="pprf:DPRO_3216"/>
<dbReference type="Pfam" id="PF02335">
    <property type="entry name" value="Cytochrom_C552"/>
    <property type="match status" value="1"/>
</dbReference>
<dbReference type="PANTHER" id="PTHR30633">
    <property type="entry name" value="CYTOCHROME C-552 RESPIRATORY NITRITE REDUCTASE"/>
    <property type="match status" value="1"/>
</dbReference>
<dbReference type="AlphaFoldDB" id="A0A2C8FBW8"/>
<keyword evidence="11 15" id="KW-0560">Oxidoreductase</keyword>
<dbReference type="InterPro" id="IPR017570">
    <property type="entry name" value="Cyt_c_NO2Rdtase_formate-dep"/>
</dbReference>
<keyword evidence="8" id="KW-0574">Periplasm</keyword>
<keyword evidence="14" id="KW-0812">Transmembrane</keyword>
<reference evidence="16" key="1">
    <citation type="submission" date="2017-09" db="EMBL/GenBank/DDBJ databases">
        <authorList>
            <person name="Regsiter A."/>
            <person name="William W."/>
        </authorList>
    </citation>
    <scope>NUCLEOTIDE SEQUENCE [LARGE SCALE GENOMIC DNA]</scope>
    <source>
        <strain evidence="16">500-1</strain>
    </source>
</reference>
<dbReference type="GO" id="GO:0019645">
    <property type="term" value="P:anaerobic electron transport chain"/>
    <property type="evidence" value="ECO:0007669"/>
    <property type="project" value="TreeGrafter"/>
</dbReference>
<evidence type="ECO:0000256" key="12">
    <source>
        <dbReference type="ARBA" id="ARBA00023004"/>
    </source>
</evidence>
<evidence type="ECO:0000256" key="4">
    <source>
        <dbReference type="ARBA" id="ARBA00022448"/>
    </source>
</evidence>
<dbReference type="SUPFAM" id="SSF48695">
    <property type="entry name" value="Multiheme cytochromes"/>
    <property type="match status" value="1"/>
</dbReference>
<evidence type="ECO:0000256" key="13">
    <source>
        <dbReference type="ARBA" id="ARBA00049131"/>
    </source>
</evidence>
<accession>A0A2C8FBW8</accession>
<protein>
    <recommendedName>
        <fullName evidence="3">nitrite reductase (cytochrome; ammonia-forming)</fullName>
        <ecNumber evidence="3">1.7.2.2</ecNumber>
    </recommendedName>
</protein>
<dbReference type="GO" id="GO:0042128">
    <property type="term" value="P:nitrate assimilation"/>
    <property type="evidence" value="ECO:0007669"/>
    <property type="project" value="UniProtKB-UniPathway"/>
</dbReference>
<keyword evidence="14" id="KW-1133">Transmembrane helix</keyword>
<gene>
    <name evidence="15" type="primary">nrfA</name>
    <name evidence="15" type="ORF">DPRO_3216</name>
</gene>
<dbReference type="OrthoDB" id="9780421at2"/>
<evidence type="ECO:0000256" key="3">
    <source>
        <dbReference type="ARBA" id="ARBA00011887"/>
    </source>
</evidence>
<dbReference type="GO" id="GO:0030288">
    <property type="term" value="C:outer membrane-bounded periplasmic space"/>
    <property type="evidence" value="ECO:0007669"/>
    <property type="project" value="TreeGrafter"/>
</dbReference>
<dbReference type="Gene3D" id="1.10.1130.10">
    <property type="entry name" value="Flavocytochrome C3, Chain A"/>
    <property type="match status" value="1"/>
</dbReference>
<keyword evidence="16" id="KW-1185">Reference proteome</keyword>
<dbReference type="GO" id="GO:0005509">
    <property type="term" value="F:calcium ion binding"/>
    <property type="evidence" value="ECO:0007669"/>
    <property type="project" value="InterPro"/>
</dbReference>
<keyword evidence="12" id="KW-0408">Iron</keyword>
<keyword evidence="6" id="KW-0479">Metal-binding</keyword>
<dbReference type="EMBL" id="LT907975">
    <property type="protein sequence ID" value="SOB60128.1"/>
    <property type="molecule type" value="Genomic_DNA"/>
</dbReference>
<dbReference type="InterPro" id="IPR003321">
    <property type="entry name" value="Cyt_c552"/>
</dbReference>
<evidence type="ECO:0000256" key="1">
    <source>
        <dbReference type="ARBA" id="ARBA00004196"/>
    </source>
</evidence>
<evidence type="ECO:0000313" key="15">
    <source>
        <dbReference type="EMBL" id="SOB60128.1"/>
    </source>
</evidence>
<comment type="subcellular location">
    <subcellularLocation>
        <location evidence="1">Cell envelope</location>
    </subcellularLocation>
</comment>
<dbReference type="PANTHER" id="PTHR30633:SF0">
    <property type="entry name" value="CYTOCHROME C-552"/>
    <property type="match status" value="1"/>
</dbReference>
<keyword evidence="14" id="KW-0472">Membrane</keyword>
<dbReference type="InterPro" id="IPR036280">
    <property type="entry name" value="Multihaem_cyt_sf"/>
</dbReference>
<dbReference type="UniPathway" id="UPA00653"/>
<comment type="similarity">
    <text evidence="2">Belongs to the cytochrome c-552 family.</text>
</comment>
<evidence type="ECO:0000256" key="11">
    <source>
        <dbReference type="ARBA" id="ARBA00023002"/>
    </source>
</evidence>
<keyword evidence="7" id="KW-0732">Signal</keyword>
<evidence type="ECO:0000313" key="16">
    <source>
        <dbReference type="Proteomes" id="UP000219215"/>
    </source>
</evidence>
<sequence length="503" mass="56611">MNKNSIILVLALVGIAFMTFMLLSIGGKKEEQALLNATPVIKEEGIEARSDEWGKYYPHQYDSWKQTSESSKIEDQLEKYPQLVILWAGYGFAKDYNAPRGHAFALQSNRNTLRTGGPTGADDGPMPMACWTCKSSDVPRLMEKEGELEFFTGKWARAGSEIVNPIGCADCHNTQTSQLELSRPYLKRALEESGQELDKLTFQDMRSLACAQCHSEYYFKKTPYTDKSGKDQVAAVVTFPWAKGLSAENMEEYYNEYGFMDWEHKMSRVPMLKAQHPGYETFTTGIHFKRGLSCADCHMPYTQKGAIKFSTHKIQSPLDNIANSCLTCHRQSEQEFKDIVQEKLDRKNQLNVIAMNSLAAAHLTAKKAWEVGATQAEMAPAIDTIRSAQWLWDYSIASHGSFFHAPGETLRLLGVANNKAQQARITLSGILAKYGVIDYEVPDFSTKEKAQQLAGVPLDKLVDEKQTFRKGLMQEWNNEAVEEGRLTDEFVKGLPEKASYLPE</sequence>
<dbReference type="Gene3D" id="1.20.140.10">
    <property type="entry name" value="Butyryl-CoA Dehydrogenase, subunit A, domain 3"/>
    <property type="match status" value="1"/>
</dbReference>
<dbReference type="CDD" id="cd00548">
    <property type="entry name" value="NrfA-like"/>
    <property type="match status" value="1"/>
</dbReference>
<evidence type="ECO:0000256" key="14">
    <source>
        <dbReference type="SAM" id="Phobius"/>
    </source>
</evidence>
<keyword evidence="4" id="KW-0813">Transport</keyword>
<keyword evidence="5" id="KW-0349">Heme</keyword>
<dbReference type="NCBIfam" id="NF008339">
    <property type="entry name" value="PRK11125.1"/>
    <property type="match status" value="1"/>
</dbReference>
<evidence type="ECO:0000256" key="7">
    <source>
        <dbReference type="ARBA" id="ARBA00022729"/>
    </source>
</evidence>
<feature type="transmembrane region" description="Helical" evidence="14">
    <location>
        <begin position="6"/>
        <end position="25"/>
    </location>
</feature>
<dbReference type="PIRSF" id="PIRSF000243">
    <property type="entry name" value="Cyt_c552"/>
    <property type="match status" value="1"/>
</dbReference>
<organism evidence="15 16">
    <name type="scientific">Pseudodesulfovibrio profundus</name>
    <dbReference type="NCBI Taxonomy" id="57320"/>
    <lineage>
        <taxon>Bacteria</taxon>
        <taxon>Pseudomonadati</taxon>
        <taxon>Thermodesulfobacteriota</taxon>
        <taxon>Desulfovibrionia</taxon>
        <taxon>Desulfovibrionales</taxon>
        <taxon>Desulfovibrionaceae</taxon>
    </lineage>
</organism>
<evidence type="ECO:0000256" key="2">
    <source>
        <dbReference type="ARBA" id="ARBA00009288"/>
    </source>
</evidence>
<evidence type="ECO:0000256" key="6">
    <source>
        <dbReference type="ARBA" id="ARBA00022723"/>
    </source>
</evidence>
<keyword evidence="10" id="KW-0249">Electron transport</keyword>
<keyword evidence="9" id="KW-0106">Calcium</keyword>
<dbReference type="Proteomes" id="UP000219215">
    <property type="component" value="Chromosome DPRO"/>
</dbReference>
<proteinExistence type="inferred from homology"/>
<evidence type="ECO:0000256" key="5">
    <source>
        <dbReference type="ARBA" id="ARBA00022617"/>
    </source>
</evidence>
<dbReference type="EC" id="1.7.2.2" evidence="3"/>
<evidence type="ECO:0000256" key="8">
    <source>
        <dbReference type="ARBA" id="ARBA00022764"/>
    </source>
</evidence>
<dbReference type="GO" id="GO:0020037">
    <property type="term" value="F:heme binding"/>
    <property type="evidence" value="ECO:0007669"/>
    <property type="project" value="InterPro"/>
</dbReference>
<dbReference type="HAMAP" id="MF_01182">
    <property type="entry name" value="Cytochrom_C552"/>
    <property type="match status" value="1"/>
</dbReference>
<name>A0A2C8FBW8_9BACT</name>
<comment type="catalytic activity">
    <reaction evidence="13">
        <text>6 Fe(III)-[cytochrome c] + NH4(+) + 2 H2O = 6 Fe(II)-[cytochrome c] + nitrite + 8 H(+)</text>
        <dbReference type="Rhea" id="RHEA:13089"/>
        <dbReference type="Rhea" id="RHEA-COMP:10350"/>
        <dbReference type="Rhea" id="RHEA-COMP:14399"/>
        <dbReference type="ChEBI" id="CHEBI:15377"/>
        <dbReference type="ChEBI" id="CHEBI:15378"/>
        <dbReference type="ChEBI" id="CHEBI:16301"/>
        <dbReference type="ChEBI" id="CHEBI:28938"/>
        <dbReference type="ChEBI" id="CHEBI:29033"/>
        <dbReference type="ChEBI" id="CHEBI:29034"/>
        <dbReference type="EC" id="1.7.2.2"/>
    </reaction>
</comment>
<dbReference type="RefSeq" id="WP_097012898.1">
    <property type="nucleotide sequence ID" value="NZ_LT907975.1"/>
</dbReference>
<dbReference type="GO" id="GO:0042279">
    <property type="term" value="F:nitrite reductase (cytochrome, ammonia-forming) activity"/>
    <property type="evidence" value="ECO:0007669"/>
    <property type="project" value="UniProtKB-EC"/>
</dbReference>
<evidence type="ECO:0000256" key="10">
    <source>
        <dbReference type="ARBA" id="ARBA00022982"/>
    </source>
</evidence>